<dbReference type="EMBL" id="NCDQ01000063">
    <property type="protein sequence ID" value="OYX04723.1"/>
    <property type="molecule type" value="Genomic_DNA"/>
</dbReference>
<dbReference type="InterPro" id="IPR050190">
    <property type="entry name" value="UPF0213_domain"/>
</dbReference>
<proteinExistence type="inferred from homology"/>
<dbReference type="PANTHER" id="PTHR34477:SF5">
    <property type="entry name" value="BSL5627 PROTEIN"/>
    <property type="match status" value="1"/>
</dbReference>
<gene>
    <name evidence="3" type="ORF">B7Z12_05635</name>
</gene>
<keyword evidence="3" id="KW-0378">Hydrolase</keyword>
<keyword evidence="3" id="KW-0255">Endonuclease</keyword>
<dbReference type="CDD" id="cd10448">
    <property type="entry name" value="GIY-YIG_unchar_3"/>
    <property type="match status" value="1"/>
</dbReference>
<sequence>MAHQSFVYILASGRNGTLYIGVTADLSRRVWQHREGRQGFTAKYGVTKLVWYREFAEIDQAILFEKRIKRWRRAWRLELIEQENPQWLDLYETWNC</sequence>
<organism evidence="3 4">
    <name type="scientific">Caulobacter vibrioides</name>
    <name type="common">Caulobacter crescentus</name>
    <dbReference type="NCBI Taxonomy" id="155892"/>
    <lineage>
        <taxon>Bacteria</taxon>
        <taxon>Pseudomonadati</taxon>
        <taxon>Pseudomonadota</taxon>
        <taxon>Alphaproteobacteria</taxon>
        <taxon>Caulobacterales</taxon>
        <taxon>Caulobacteraceae</taxon>
        <taxon>Caulobacter</taxon>
    </lineage>
</organism>
<name>A0A258DBR0_CAUVI</name>
<dbReference type="Gene3D" id="3.40.1440.10">
    <property type="entry name" value="GIY-YIG endonuclease"/>
    <property type="match status" value="1"/>
</dbReference>
<dbReference type="PANTHER" id="PTHR34477">
    <property type="entry name" value="UPF0213 PROTEIN YHBQ"/>
    <property type="match status" value="1"/>
</dbReference>
<dbReference type="GO" id="GO:0004519">
    <property type="term" value="F:endonuclease activity"/>
    <property type="evidence" value="ECO:0007669"/>
    <property type="project" value="UniProtKB-KW"/>
</dbReference>
<keyword evidence="3" id="KW-0540">Nuclease</keyword>
<comment type="similarity">
    <text evidence="1">Belongs to the UPF0213 family.</text>
</comment>
<evidence type="ECO:0000313" key="3">
    <source>
        <dbReference type="EMBL" id="OYX04723.1"/>
    </source>
</evidence>
<protein>
    <submittedName>
        <fullName evidence="3">Endonuclease</fullName>
    </submittedName>
</protein>
<dbReference type="PROSITE" id="PS50164">
    <property type="entry name" value="GIY_YIG"/>
    <property type="match status" value="1"/>
</dbReference>
<dbReference type="SUPFAM" id="SSF82771">
    <property type="entry name" value="GIY-YIG endonuclease"/>
    <property type="match status" value="1"/>
</dbReference>
<reference evidence="3 4" key="1">
    <citation type="submission" date="2017-03" db="EMBL/GenBank/DDBJ databases">
        <title>Lifting the veil on microbial sulfur biogeochemistry in mining wastewaters.</title>
        <authorList>
            <person name="Kantor R.S."/>
            <person name="Colenbrander Nelson T."/>
            <person name="Marshall S."/>
            <person name="Bennett D."/>
            <person name="Apte S."/>
            <person name="Camacho D."/>
            <person name="Thomas B.C."/>
            <person name="Warren L.A."/>
            <person name="Banfield J.F."/>
        </authorList>
    </citation>
    <scope>NUCLEOTIDE SEQUENCE [LARGE SCALE GENOMIC DNA]</scope>
    <source>
        <strain evidence="3">32-67-7</strain>
    </source>
</reference>
<evidence type="ECO:0000259" key="2">
    <source>
        <dbReference type="PROSITE" id="PS50164"/>
    </source>
</evidence>
<evidence type="ECO:0000256" key="1">
    <source>
        <dbReference type="ARBA" id="ARBA00007435"/>
    </source>
</evidence>
<dbReference type="Pfam" id="PF01541">
    <property type="entry name" value="GIY-YIG"/>
    <property type="match status" value="1"/>
</dbReference>
<dbReference type="AlphaFoldDB" id="A0A258DBR0"/>
<dbReference type="InterPro" id="IPR000305">
    <property type="entry name" value="GIY-YIG_endonuc"/>
</dbReference>
<accession>A0A258DBR0</accession>
<dbReference type="Proteomes" id="UP000215616">
    <property type="component" value="Unassembled WGS sequence"/>
</dbReference>
<comment type="caution">
    <text evidence="3">The sequence shown here is derived from an EMBL/GenBank/DDBJ whole genome shotgun (WGS) entry which is preliminary data.</text>
</comment>
<feature type="domain" description="GIY-YIG" evidence="2">
    <location>
        <begin position="3"/>
        <end position="79"/>
    </location>
</feature>
<dbReference type="InterPro" id="IPR035901">
    <property type="entry name" value="GIY-YIG_endonuc_sf"/>
</dbReference>
<evidence type="ECO:0000313" key="4">
    <source>
        <dbReference type="Proteomes" id="UP000215616"/>
    </source>
</evidence>